<dbReference type="InterPro" id="IPR016155">
    <property type="entry name" value="Mopterin_synth/thiamin_S_b"/>
</dbReference>
<evidence type="ECO:0000256" key="2">
    <source>
        <dbReference type="HAMAP-Rule" id="MF_00460"/>
    </source>
</evidence>
<comment type="similarity">
    <text evidence="1 2">Belongs to the UPF0125 (RnfH) family.</text>
</comment>
<dbReference type="Gene3D" id="3.10.20.280">
    <property type="entry name" value="RnfH-like"/>
    <property type="match status" value="1"/>
</dbReference>
<evidence type="ECO:0000313" key="4">
    <source>
        <dbReference type="Proteomes" id="UP000199119"/>
    </source>
</evidence>
<dbReference type="STRING" id="1177982.SAMN04489711_11816"/>
<dbReference type="EMBL" id="FONX01000018">
    <property type="protein sequence ID" value="SFF22895.1"/>
    <property type="molecule type" value="Genomic_DNA"/>
</dbReference>
<sequence>MAEAGSQAVEAVEPSLRISVAASPAPGAAKEWNLELPAGATVGDALKACGLNPDDARCAASVWGRAAEPGQRLRDQDRVEWTRALLVDPKTARRERFARQGARSAGLFAGRRPGAKAGY</sequence>
<name>A0A1I2GYR0_9BURK</name>
<protein>
    <recommendedName>
        <fullName evidence="2">UPF0125 protein SAMN04489711_11816</fullName>
    </recommendedName>
</protein>
<dbReference type="RefSeq" id="WP_092941379.1">
    <property type="nucleotide sequence ID" value="NZ_FONX01000018.1"/>
</dbReference>
<reference evidence="4" key="1">
    <citation type="submission" date="2016-10" db="EMBL/GenBank/DDBJ databases">
        <authorList>
            <person name="Varghese N."/>
            <person name="Submissions S."/>
        </authorList>
    </citation>
    <scope>NUCLEOTIDE SEQUENCE [LARGE SCALE GENOMIC DNA]</scope>
    <source>
        <strain evidence="4">DSM 27981</strain>
    </source>
</reference>
<keyword evidence="4" id="KW-1185">Reference proteome</keyword>
<gene>
    <name evidence="3" type="ORF">SAMN04489711_11816</name>
</gene>
<dbReference type="OrthoDB" id="9796575at2"/>
<dbReference type="Pfam" id="PF03658">
    <property type="entry name" value="Ub-RnfH"/>
    <property type="match status" value="1"/>
</dbReference>
<proteinExistence type="inferred from homology"/>
<dbReference type="InterPro" id="IPR037021">
    <property type="entry name" value="RnfH_sf"/>
</dbReference>
<evidence type="ECO:0000256" key="1">
    <source>
        <dbReference type="ARBA" id="ARBA00010645"/>
    </source>
</evidence>
<dbReference type="HAMAP" id="MF_00460">
    <property type="entry name" value="UPF0125_RnfH"/>
    <property type="match status" value="1"/>
</dbReference>
<dbReference type="SUPFAM" id="SSF54285">
    <property type="entry name" value="MoaD/ThiS"/>
    <property type="match status" value="1"/>
</dbReference>
<dbReference type="Proteomes" id="UP000199119">
    <property type="component" value="Unassembled WGS sequence"/>
</dbReference>
<dbReference type="InterPro" id="IPR005346">
    <property type="entry name" value="RnfH"/>
</dbReference>
<accession>A0A1I2GYR0</accession>
<organism evidence="3 4">
    <name type="scientific">Paracidovorax wautersii</name>
    <dbReference type="NCBI Taxonomy" id="1177982"/>
    <lineage>
        <taxon>Bacteria</taxon>
        <taxon>Pseudomonadati</taxon>
        <taxon>Pseudomonadota</taxon>
        <taxon>Betaproteobacteria</taxon>
        <taxon>Burkholderiales</taxon>
        <taxon>Comamonadaceae</taxon>
        <taxon>Paracidovorax</taxon>
    </lineage>
</organism>
<dbReference type="AlphaFoldDB" id="A0A1I2GYR0"/>
<evidence type="ECO:0000313" key="3">
    <source>
        <dbReference type="EMBL" id="SFF22895.1"/>
    </source>
</evidence>